<feature type="transmembrane region" description="Helical" evidence="1">
    <location>
        <begin position="82"/>
        <end position="107"/>
    </location>
</feature>
<accession>A0A147K0D3</accession>
<keyword evidence="1" id="KW-1133">Transmembrane helix</keyword>
<feature type="transmembrane region" description="Helical" evidence="1">
    <location>
        <begin position="241"/>
        <end position="261"/>
    </location>
</feature>
<protein>
    <submittedName>
        <fullName evidence="3">Abortive infection protein</fullName>
    </submittedName>
</protein>
<dbReference type="Pfam" id="PF02517">
    <property type="entry name" value="Rce1-like"/>
    <property type="match status" value="1"/>
</dbReference>
<dbReference type="PANTHER" id="PTHR35797:SF1">
    <property type="entry name" value="PROTEASE"/>
    <property type="match status" value="1"/>
</dbReference>
<comment type="caution">
    <text evidence="3">The sequence shown here is derived from an EMBL/GenBank/DDBJ whole genome shotgun (WGS) entry which is preliminary data.</text>
</comment>
<keyword evidence="1" id="KW-0472">Membrane</keyword>
<proteinExistence type="predicted"/>
<dbReference type="STRING" id="1776334.APZ16_06980"/>
<gene>
    <name evidence="3" type="ORF">APZ16_06980</name>
</gene>
<name>A0A147K0D3_HADYE</name>
<dbReference type="Proteomes" id="UP000074294">
    <property type="component" value="Unassembled WGS sequence"/>
</dbReference>
<evidence type="ECO:0000313" key="3">
    <source>
        <dbReference type="EMBL" id="KUO42299.1"/>
    </source>
</evidence>
<reference evidence="3 4" key="1">
    <citation type="journal article" date="2016" name="Nat. Microbiol.">
        <title>Genomic inference of the metabolism of cosmopolitan subsurface Archaea, Hadesarchaea.</title>
        <authorList>
            <person name="Baker B.J."/>
            <person name="Saw J.H."/>
            <person name="Lind A.E."/>
            <person name="Lazar C.S."/>
            <person name="Hinrichs K.-U."/>
            <person name="Teske A.P."/>
            <person name="Ettema T.J."/>
        </authorList>
    </citation>
    <scope>NUCLEOTIDE SEQUENCE [LARGE SCALE GENOMIC DNA]</scope>
</reference>
<organism evidence="3 4">
    <name type="scientific">Hadarchaeum yellowstonense</name>
    <dbReference type="NCBI Taxonomy" id="1776334"/>
    <lineage>
        <taxon>Archaea</taxon>
        <taxon>Methanobacteriati</taxon>
        <taxon>Candidatus Hadarchaeota</taxon>
        <taxon>Candidatus Hadarchaeia</taxon>
        <taxon>Candidatus Hadarchaeales</taxon>
        <taxon>Candidatus Hadarchaeaceae</taxon>
        <taxon>Candidatus Hadarchaeum</taxon>
    </lineage>
</organism>
<feature type="transmembrane region" description="Helical" evidence="1">
    <location>
        <begin position="7"/>
        <end position="29"/>
    </location>
</feature>
<dbReference type="EMBL" id="LQMQ01000008">
    <property type="protein sequence ID" value="KUO42299.1"/>
    <property type="molecule type" value="Genomic_DNA"/>
</dbReference>
<evidence type="ECO:0000256" key="1">
    <source>
        <dbReference type="SAM" id="Phobius"/>
    </source>
</evidence>
<dbReference type="GO" id="GO:0004175">
    <property type="term" value="F:endopeptidase activity"/>
    <property type="evidence" value="ECO:0007669"/>
    <property type="project" value="UniProtKB-ARBA"/>
</dbReference>
<dbReference type="AlphaFoldDB" id="A0A147K0D3"/>
<dbReference type="InterPro" id="IPR003675">
    <property type="entry name" value="Rce1/LyrA-like_dom"/>
</dbReference>
<sequence>MKALVRWLGTWGFPLIYLGWAYLFWSPVIASGVSVWSFPNLLLFLIGGASPLLAGTTLAGLQGGRQRLRELWWRLIDVRRINLRWLTIILLFWPAFDLLMAGGALVLGVTDRPLGIDWDLVTTPHTLAFMFLLSFIFPAVEEIGLRGYWLDELQKRFDPAVAGLINGATWAVWHTPFIWFPGYYANTTFRPELWWWLPSIVLQTLLIVWVYNGTNRSILGVLMFYGMMNFTGEFLGLAPEMFPFMLVGNFLAGTVLVVAWCRSRI</sequence>
<feature type="transmembrane region" description="Helical" evidence="1">
    <location>
        <begin position="127"/>
        <end position="149"/>
    </location>
</feature>
<feature type="transmembrane region" description="Helical" evidence="1">
    <location>
        <begin position="218"/>
        <end position="235"/>
    </location>
</feature>
<dbReference type="InterPro" id="IPR042150">
    <property type="entry name" value="MmRce1-like"/>
</dbReference>
<evidence type="ECO:0000313" key="4">
    <source>
        <dbReference type="Proteomes" id="UP000074294"/>
    </source>
</evidence>
<feature type="transmembrane region" description="Helical" evidence="1">
    <location>
        <begin position="161"/>
        <end position="181"/>
    </location>
</feature>
<feature type="transmembrane region" description="Helical" evidence="1">
    <location>
        <begin position="193"/>
        <end position="211"/>
    </location>
</feature>
<evidence type="ECO:0000259" key="2">
    <source>
        <dbReference type="Pfam" id="PF02517"/>
    </source>
</evidence>
<feature type="domain" description="CAAX prenyl protease 2/Lysostaphin resistance protein A-like" evidence="2">
    <location>
        <begin position="125"/>
        <end position="230"/>
    </location>
</feature>
<dbReference type="GO" id="GO:0080120">
    <property type="term" value="P:CAAX-box protein maturation"/>
    <property type="evidence" value="ECO:0007669"/>
    <property type="project" value="UniProtKB-ARBA"/>
</dbReference>
<dbReference type="PANTHER" id="PTHR35797">
    <property type="entry name" value="PROTEASE-RELATED"/>
    <property type="match status" value="1"/>
</dbReference>
<keyword evidence="1" id="KW-0812">Transmembrane</keyword>
<feature type="transmembrane region" description="Helical" evidence="1">
    <location>
        <begin position="41"/>
        <end position="61"/>
    </location>
</feature>